<dbReference type="PROSITE" id="PS01040">
    <property type="entry name" value="SBP_BACTERIAL_5"/>
    <property type="match status" value="1"/>
</dbReference>
<dbReference type="PROSITE" id="PS51257">
    <property type="entry name" value="PROKAR_LIPOPROTEIN"/>
    <property type="match status" value="1"/>
</dbReference>
<dbReference type="Gene3D" id="3.90.76.10">
    <property type="entry name" value="Dipeptide-binding Protein, Domain 1"/>
    <property type="match status" value="1"/>
</dbReference>
<comment type="similarity">
    <text evidence="2">Belongs to the bacterial solute-binding protein 5 family.</text>
</comment>
<evidence type="ECO:0000256" key="2">
    <source>
        <dbReference type="ARBA" id="ARBA00005695"/>
    </source>
</evidence>
<dbReference type="InterPro" id="IPR023765">
    <property type="entry name" value="SBP_5_CS"/>
</dbReference>
<keyword evidence="6" id="KW-0564">Palmitate</keyword>
<dbReference type="GO" id="GO:0043190">
    <property type="term" value="C:ATP-binding cassette (ABC) transporter complex"/>
    <property type="evidence" value="ECO:0007669"/>
    <property type="project" value="InterPro"/>
</dbReference>
<keyword evidence="11" id="KW-1185">Reference proteome</keyword>
<proteinExistence type="inferred from homology"/>
<name>A0A370GU61_9BACI</name>
<keyword evidence="4 8" id="KW-0732">Signal</keyword>
<dbReference type="CDD" id="cd08504">
    <property type="entry name" value="PBP2_OppA"/>
    <property type="match status" value="1"/>
</dbReference>
<dbReference type="Pfam" id="PF00496">
    <property type="entry name" value="SBP_bac_5"/>
    <property type="match status" value="1"/>
</dbReference>
<feature type="signal peptide" evidence="8">
    <location>
        <begin position="1"/>
        <end position="19"/>
    </location>
</feature>
<dbReference type="FunFam" id="3.10.105.10:FF:000001">
    <property type="entry name" value="Oligopeptide ABC transporter, oligopeptide-binding protein"/>
    <property type="match status" value="1"/>
</dbReference>
<dbReference type="FunFam" id="3.90.76.10:FF:000001">
    <property type="entry name" value="Oligopeptide ABC transporter substrate-binding protein"/>
    <property type="match status" value="1"/>
</dbReference>
<dbReference type="SUPFAM" id="SSF53850">
    <property type="entry name" value="Periplasmic binding protein-like II"/>
    <property type="match status" value="1"/>
</dbReference>
<keyword evidence="5" id="KW-0653">Protein transport</keyword>
<reference evidence="10 11" key="1">
    <citation type="submission" date="2018-07" db="EMBL/GenBank/DDBJ databases">
        <title>Genomic Encyclopedia of Type Strains, Phase IV (KMG-IV): sequencing the most valuable type-strain genomes for metagenomic binning, comparative biology and taxonomic classification.</title>
        <authorList>
            <person name="Goeker M."/>
        </authorList>
    </citation>
    <scope>NUCLEOTIDE SEQUENCE [LARGE SCALE GENOMIC DNA]</scope>
    <source>
        <strain evidence="10 11">DSM 25281</strain>
    </source>
</reference>
<dbReference type="GO" id="GO:1904680">
    <property type="term" value="F:peptide transmembrane transporter activity"/>
    <property type="evidence" value="ECO:0007669"/>
    <property type="project" value="TreeGrafter"/>
</dbReference>
<gene>
    <name evidence="10" type="ORF">DFR59_102101</name>
</gene>
<comment type="subcellular location">
    <subcellularLocation>
        <location evidence="1">Cell membrane</location>
        <topology evidence="1">Lipid-anchor</topology>
    </subcellularLocation>
</comment>
<dbReference type="Gene3D" id="3.40.190.10">
    <property type="entry name" value="Periplasmic binding protein-like II"/>
    <property type="match status" value="1"/>
</dbReference>
<evidence type="ECO:0000313" key="10">
    <source>
        <dbReference type="EMBL" id="RDI45473.1"/>
    </source>
</evidence>
<dbReference type="Gene3D" id="3.10.105.10">
    <property type="entry name" value="Dipeptide-binding Protein, Domain 3"/>
    <property type="match status" value="1"/>
</dbReference>
<dbReference type="RefSeq" id="WP_425454691.1">
    <property type="nucleotide sequence ID" value="NZ_QQAY01000002.1"/>
</dbReference>
<evidence type="ECO:0000259" key="9">
    <source>
        <dbReference type="Pfam" id="PF00496"/>
    </source>
</evidence>
<feature type="domain" description="Solute-binding protein family 5" evidence="9">
    <location>
        <begin position="84"/>
        <end position="462"/>
    </location>
</feature>
<dbReference type="InterPro" id="IPR030678">
    <property type="entry name" value="Peptide/Ni-bd"/>
</dbReference>
<keyword evidence="3" id="KW-0813">Transport</keyword>
<evidence type="ECO:0000256" key="8">
    <source>
        <dbReference type="SAM" id="SignalP"/>
    </source>
</evidence>
<evidence type="ECO:0000256" key="1">
    <source>
        <dbReference type="ARBA" id="ARBA00004193"/>
    </source>
</evidence>
<dbReference type="GO" id="GO:0015833">
    <property type="term" value="P:peptide transport"/>
    <property type="evidence" value="ECO:0007669"/>
    <property type="project" value="UniProtKB-KW"/>
</dbReference>
<evidence type="ECO:0000256" key="4">
    <source>
        <dbReference type="ARBA" id="ARBA00022729"/>
    </source>
</evidence>
<keyword evidence="5" id="KW-0571">Peptide transport</keyword>
<comment type="caution">
    <text evidence="10">The sequence shown here is derived from an EMBL/GenBank/DDBJ whole genome shotgun (WGS) entry which is preliminary data.</text>
</comment>
<protein>
    <submittedName>
        <fullName evidence="10">Dipeptide transport system substrate-binding protein</fullName>
    </submittedName>
</protein>
<feature type="chain" id="PRO_5039105404" evidence="8">
    <location>
        <begin position="20"/>
        <end position="540"/>
    </location>
</feature>
<organism evidence="10 11">
    <name type="scientific">Falsibacillus pallidus</name>
    <dbReference type="NCBI Taxonomy" id="493781"/>
    <lineage>
        <taxon>Bacteria</taxon>
        <taxon>Bacillati</taxon>
        <taxon>Bacillota</taxon>
        <taxon>Bacilli</taxon>
        <taxon>Bacillales</taxon>
        <taxon>Bacillaceae</taxon>
        <taxon>Falsibacillus</taxon>
    </lineage>
</organism>
<dbReference type="PANTHER" id="PTHR30290">
    <property type="entry name" value="PERIPLASMIC BINDING COMPONENT OF ABC TRANSPORTER"/>
    <property type="match status" value="1"/>
</dbReference>
<evidence type="ECO:0000256" key="7">
    <source>
        <dbReference type="ARBA" id="ARBA00023288"/>
    </source>
</evidence>
<dbReference type="AlphaFoldDB" id="A0A370GU61"/>
<evidence type="ECO:0000256" key="6">
    <source>
        <dbReference type="ARBA" id="ARBA00023139"/>
    </source>
</evidence>
<dbReference type="PANTHER" id="PTHR30290:SF79">
    <property type="entry name" value="DIPEPTIDE-BINDING PROTEIN DPPE"/>
    <property type="match status" value="1"/>
</dbReference>
<evidence type="ECO:0000256" key="5">
    <source>
        <dbReference type="ARBA" id="ARBA00022856"/>
    </source>
</evidence>
<dbReference type="PIRSF" id="PIRSF002741">
    <property type="entry name" value="MppA"/>
    <property type="match status" value="1"/>
</dbReference>
<evidence type="ECO:0000313" key="11">
    <source>
        <dbReference type="Proteomes" id="UP000255326"/>
    </source>
</evidence>
<dbReference type="InterPro" id="IPR039424">
    <property type="entry name" value="SBP_5"/>
</dbReference>
<dbReference type="Proteomes" id="UP000255326">
    <property type="component" value="Unassembled WGS sequence"/>
</dbReference>
<accession>A0A370GU61</accession>
<dbReference type="InterPro" id="IPR000914">
    <property type="entry name" value="SBP_5_dom"/>
</dbReference>
<keyword evidence="7" id="KW-0449">Lipoprotein</keyword>
<dbReference type="EMBL" id="QQAY01000002">
    <property type="protein sequence ID" value="RDI45473.1"/>
    <property type="molecule type" value="Genomic_DNA"/>
</dbReference>
<sequence>MKKKIFGVLSTAVLMFGLAACTANDDANSEPKGDKDSKTEKVLYLNNGQEPTSFDPPIGFDSVSWSALNNLMEGLTRLGKNNDPEAATAEKWDVSEDGKTYTFHIRKDAKWSNGDDVTAGDFVFAWKRLLDPNTGSPASFLGYFIEGGEAFNNGEGSADAVGVKALDDKTFEVKLTSPQAYFLNVIANPAFFPIDEKVAKDNPKWFAEADSFVGNGPFKLTKWDHDSRIVMEKNDKYWDADTVKLDKVDWAMIDDTNTEYQMFKTGKLDTSDVPADLSEQLFKDGSVKVEDQAGLYFYRFNVNMEPFNNEKVRKAFAMAIDQKKIVDYVTKNQEKPAYGFVSYGFNDANGKDFRETNGDLVKTDVDKAKELLAEGMKEEGWDKLPDVTLTYSTSDSHKKIAEALQGMLKENLGVDIKLQNVESSVFASDQKALKYQFSRSSFLADYGDPVNFLESFITGSSMNRTGWSNPEFDSLIKAAKNEKDENKRFEDLYQAEKVLFEGMPIVPLYFYNQVYLQNDKVSGIVRHPVGYIELKWADKK</sequence>
<dbReference type="GO" id="GO:0030288">
    <property type="term" value="C:outer membrane-bounded periplasmic space"/>
    <property type="evidence" value="ECO:0007669"/>
    <property type="project" value="UniProtKB-ARBA"/>
</dbReference>
<evidence type="ECO:0000256" key="3">
    <source>
        <dbReference type="ARBA" id="ARBA00022448"/>
    </source>
</evidence>